<gene>
    <name evidence="3" type="ORF">PhaeoP63_04357</name>
</gene>
<feature type="domain" description="OLD protein-like TOPRIM" evidence="2">
    <location>
        <begin position="505"/>
        <end position="569"/>
    </location>
</feature>
<dbReference type="GO" id="GO:0004519">
    <property type="term" value="F:endonuclease activity"/>
    <property type="evidence" value="ECO:0007669"/>
    <property type="project" value="UniProtKB-KW"/>
</dbReference>
<dbReference type="RefSeq" id="WP_024099315.1">
    <property type="nucleotide sequence ID" value="NZ_CP010590.1"/>
</dbReference>
<dbReference type="EMBL" id="CP010791">
    <property type="protein sequence ID" value="ATF08386.1"/>
    <property type="molecule type" value="Genomic_DNA"/>
</dbReference>
<dbReference type="PANTHER" id="PTHR43581">
    <property type="entry name" value="ATP/GTP PHOSPHATASE"/>
    <property type="match status" value="1"/>
</dbReference>
<dbReference type="AlphaFoldDB" id="A0AAC9ZD65"/>
<keyword evidence="3" id="KW-0614">Plasmid</keyword>
<feature type="domain" description="Endonuclease GajA/Old nuclease/RecF-like AAA" evidence="1">
    <location>
        <begin position="48"/>
        <end position="435"/>
    </location>
</feature>
<evidence type="ECO:0000259" key="2">
    <source>
        <dbReference type="Pfam" id="PF20469"/>
    </source>
</evidence>
<name>A0AAC9ZD65_9RHOB</name>
<protein>
    <submittedName>
        <fullName evidence="3">ATP-dependent endonuclease of the OLD family protein</fullName>
    </submittedName>
</protein>
<organism evidence="3 4">
    <name type="scientific">Phaeobacter gallaeciensis</name>
    <dbReference type="NCBI Taxonomy" id="60890"/>
    <lineage>
        <taxon>Bacteria</taxon>
        <taxon>Pseudomonadati</taxon>
        <taxon>Pseudomonadota</taxon>
        <taxon>Alphaproteobacteria</taxon>
        <taxon>Rhodobacterales</taxon>
        <taxon>Roseobacteraceae</taxon>
        <taxon>Phaeobacter</taxon>
    </lineage>
</organism>
<dbReference type="PANTHER" id="PTHR43581:SF2">
    <property type="entry name" value="EXCINUCLEASE ATPASE SUBUNIT"/>
    <property type="match status" value="1"/>
</dbReference>
<reference evidence="3 4" key="1">
    <citation type="journal article" date="2017" name="Front. Microbiol.">
        <title>Phaeobacter piscinae sp. nov., a species of the Roseobacter group and potential aquaculture probiont.</title>
        <authorList>
            <person name="Sonnenschein E.C."/>
            <person name="Phippen C.B.W."/>
            <person name="Nielsen K.F."/>
            <person name="Mateiu R.V."/>
            <person name="Melchiorsen J."/>
            <person name="Gram L."/>
            <person name="Overmann J."/>
            <person name="Freese H.M."/>
        </authorList>
    </citation>
    <scope>NUCLEOTIDE SEQUENCE [LARGE SCALE GENOMIC DNA]</scope>
    <source>
        <strain evidence="3 4">P63</strain>
    </source>
</reference>
<sequence>MTQLSCFCQLGDIRAVASISFVSTGDEFTFPNTTNDCYHLRSLQGDWMRLGSISIRNFRRLNDVSVDFESKETVFVGPNNSGKTSATAAIRSFLGNREFKIHDFSILAIASIDAYAPRNESSLPQIELDLWFHIDPDSIAFGRVFALATSLSADFSEIGMRCSFAADDAAELWKHYDAAFPTKEDGTRKRPLSFFLGMEGNLKKYFGIKVSSLEKLEEEFVATALSAQEGKKIVHSLLRVDFVDAQRNIDDENAARSNRLSDAFATYYRRNLEQAELAEEAVAIIEQNNENLTRHYDERFRPLMTMIGGLGLPSDNDRAMKVVSTLSSEVALRGNTELFYVDASTSHELPEAYNGLGFKNLVFMAIQVDHFYRQWLATEDNRPLCQMIFIEEPEVHLHAQVQQTFIRQMWDVLTADAPEGESKPQLTITTHSSHILDTVDFSKIRYFRRCHINGEQDGVTYQGTTVHSLRQFQPEPLELGGDMIEPEESLSFLKKYLRLTHCDLFFSDAAILVEGSAEKLLLPRMIDISAQNLNKKYLTILEVGGAYGMRFAGLLEFLEIPYLVITDIDSVDPARNRASCVATHPGAVSSNATLGYFFGETRVAELSGNTFDDCLQAEGMRFVAYQKPVEVNRQDNAQTFHGRTLEEAFVFENLDHFHADGLSIGIDLPDGRAELQEAVWRRIKSDTFKKTEFAMDVLAFEIPAGGDEEANAGENRDWNVPHYIDEGLKWLETRLSQNLGAGE</sequence>
<evidence type="ECO:0000313" key="3">
    <source>
        <dbReference type="EMBL" id="ATF08386.1"/>
    </source>
</evidence>
<geneLocation type="plasmid" evidence="4">
    <name>pp63_x_draft</name>
</geneLocation>
<dbReference type="Proteomes" id="UP000217545">
    <property type="component" value="Plasmid pP63_x_draft"/>
</dbReference>
<keyword evidence="3" id="KW-0255">Endonuclease</keyword>
<keyword evidence="3" id="KW-0540">Nuclease</keyword>
<dbReference type="InterPro" id="IPR051396">
    <property type="entry name" value="Bact_Antivir_Def_Nuclease"/>
</dbReference>
<dbReference type="SUPFAM" id="SSF52540">
    <property type="entry name" value="P-loop containing nucleoside triphosphate hydrolases"/>
    <property type="match status" value="1"/>
</dbReference>
<dbReference type="InterPro" id="IPR027417">
    <property type="entry name" value="P-loop_NTPase"/>
</dbReference>
<dbReference type="GeneID" id="31848316"/>
<proteinExistence type="predicted"/>
<evidence type="ECO:0000313" key="4">
    <source>
        <dbReference type="Proteomes" id="UP000217545"/>
    </source>
</evidence>
<dbReference type="Pfam" id="PF20469">
    <property type="entry name" value="OLD-like_TOPRIM"/>
    <property type="match status" value="1"/>
</dbReference>
<accession>A0AAC9ZD65</accession>
<dbReference type="Pfam" id="PF13175">
    <property type="entry name" value="AAA_15"/>
    <property type="match status" value="1"/>
</dbReference>
<evidence type="ECO:0000259" key="1">
    <source>
        <dbReference type="Pfam" id="PF13175"/>
    </source>
</evidence>
<dbReference type="CDD" id="cd01026">
    <property type="entry name" value="TOPRIM_OLD"/>
    <property type="match status" value="1"/>
</dbReference>
<dbReference type="Gene3D" id="3.40.50.300">
    <property type="entry name" value="P-loop containing nucleotide triphosphate hydrolases"/>
    <property type="match status" value="1"/>
</dbReference>
<dbReference type="InterPro" id="IPR041685">
    <property type="entry name" value="AAA_GajA/Old/RecF-like"/>
</dbReference>
<dbReference type="InterPro" id="IPR034139">
    <property type="entry name" value="TOPRIM_OLD"/>
</dbReference>
<keyword evidence="3" id="KW-0378">Hydrolase</keyword>